<organism evidence="1 2">
    <name type="scientific">Paenibacillus plantarum</name>
    <dbReference type="NCBI Taxonomy" id="2654975"/>
    <lineage>
        <taxon>Bacteria</taxon>
        <taxon>Bacillati</taxon>
        <taxon>Bacillota</taxon>
        <taxon>Bacilli</taxon>
        <taxon>Bacillales</taxon>
        <taxon>Paenibacillaceae</taxon>
        <taxon>Paenibacillus</taxon>
    </lineage>
</organism>
<dbReference type="EMBL" id="WHNY01000092">
    <property type="protein sequence ID" value="NOU69441.1"/>
    <property type="molecule type" value="Genomic_DNA"/>
</dbReference>
<gene>
    <name evidence="1" type="ORF">GC096_36095</name>
</gene>
<name>A0ABX1XN24_9BACL</name>
<dbReference type="InterPro" id="IPR007402">
    <property type="entry name" value="DUF455"/>
</dbReference>
<proteinExistence type="predicted"/>
<dbReference type="Proteomes" id="UP000653578">
    <property type="component" value="Unassembled WGS sequence"/>
</dbReference>
<sequence>MSNHPDKSKLDHEEFLSTSFSDIKVGQFLRPQDTAKLLKELVWNCFELSRLAFGWMPALEDYELKIQLGRFGYLHAMHVKQLSERIAELPDKLGFKERSPQALRELYERGSLAPNSETFFYSYFVFVRNLYDRIEELSLRLDTILDAPTMDVLDLLLMKKQELLTTLRKQFQFVPSESDQRRQIFQDWKLYVSNLWHAYSSRQVWPPAPGVPPAGPVPAEGKLDPRFPHYSHKPDQYKKAYSDPGMSPLQDSIQQMHYINATEMSAAESLSYLYYAVQNMPLAFYFDLARHLWDETRHFAMGVRRLLQLGYSLDQFQFFKSGPGKQVEDSWYADMYASLTMVAEPCSFIKKRKAAEAFWEFGDALSAIHCEFDMVDERMHVDFGKRWGHELFKTLKNDLITAQKLSERARLIRLEYLDVPLEERQQIAKNFPAFCGFSTVELSYSKY</sequence>
<protein>
    <submittedName>
        <fullName evidence="1">DUF455 family protein</fullName>
    </submittedName>
</protein>
<dbReference type="RefSeq" id="WP_171637832.1">
    <property type="nucleotide sequence ID" value="NZ_WHNY01000092.1"/>
</dbReference>
<dbReference type="Pfam" id="PF04305">
    <property type="entry name" value="DUF455"/>
    <property type="match status" value="1"/>
</dbReference>
<comment type="caution">
    <text evidence="1">The sequence shown here is derived from an EMBL/GenBank/DDBJ whole genome shotgun (WGS) entry which is preliminary data.</text>
</comment>
<keyword evidence="2" id="KW-1185">Reference proteome</keyword>
<accession>A0ABX1XN24</accession>
<evidence type="ECO:0000313" key="2">
    <source>
        <dbReference type="Proteomes" id="UP000653578"/>
    </source>
</evidence>
<evidence type="ECO:0000313" key="1">
    <source>
        <dbReference type="EMBL" id="NOU69441.1"/>
    </source>
</evidence>
<reference evidence="1 2" key="1">
    <citation type="submission" date="2019-10" db="EMBL/GenBank/DDBJ databases">
        <title>Description of Paenibacillus humi sp. nov.</title>
        <authorList>
            <person name="Carlier A."/>
            <person name="Qi S."/>
        </authorList>
    </citation>
    <scope>NUCLEOTIDE SEQUENCE [LARGE SCALE GENOMIC DNA]</scope>
    <source>
        <strain evidence="1 2">LMG 31461</strain>
    </source>
</reference>